<dbReference type="GO" id="GO:0015074">
    <property type="term" value="P:DNA integration"/>
    <property type="evidence" value="ECO:0007669"/>
    <property type="project" value="InterPro"/>
</dbReference>
<name>A0A4Q2USB4_9BACT</name>
<dbReference type="InterPro" id="IPR013762">
    <property type="entry name" value="Integrase-like_cat_sf"/>
</dbReference>
<dbReference type="Proteomes" id="UP000290407">
    <property type="component" value="Unassembled WGS sequence"/>
</dbReference>
<evidence type="ECO:0000313" key="5">
    <source>
        <dbReference type="EMBL" id="RYC70761.1"/>
    </source>
</evidence>
<dbReference type="Pfam" id="PF00589">
    <property type="entry name" value="Phage_integrase"/>
    <property type="match status" value="1"/>
</dbReference>
<dbReference type="GO" id="GO:0003677">
    <property type="term" value="F:DNA binding"/>
    <property type="evidence" value="ECO:0007669"/>
    <property type="project" value="UniProtKB-KW"/>
</dbReference>
<dbReference type="Pfam" id="PF17293">
    <property type="entry name" value="Arm-DNA-bind_5"/>
    <property type="match status" value="1"/>
</dbReference>
<dbReference type="InterPro" id="IPR035386">
    <property type="entry name" value="Arm-DNA-bind_5"/>
</dbReference>
<proteinExistence type="inferred from homology"/>
<dbReference type="SUPFAM" id="SSF56349">
    <property type="entry name" value="DNA breaking-rejoining enzymes"/>
    <property type="match status" value="1"/>
</dbReference>
<evidence type="ECO:0000259" key="4">
    <source>
        <dbReference type="PROSITE" id="PS51898"/>
    </source>
</evidence>
<dbReference type="Gene3D" id="1.10.150.130">
    <property type="match status" value="1"/>
</dbReference>
<dbReference type="InterPro" id="IPR010998">
    <property type="entry name" value="Integrase_recombinase_N"/>
</dbReference>
<dbReference type="PROSITE" id="PS51898">
    <property type="entry name" value="TYR_RECOMBINASE"/>
    <property type="match status" value="1"/>
</dbReference>
<dbReference type="PANTHER" id="PTHR30349">
    <property type="entry name" value="PHAGE INTEGRASE-RELATED"/>
    <property type="match status" value="1"/>
</dbReference>
<dbReference type="Pfam" id="PF13102">
    <property type="entry name" value="Phage_int_SAM_5"/>
    <property type="match status" value="1"/>
</dbReference>
<dbReference type="AlphaFoldDB" id="A0A4Q2USB4"/>
<evidence type="ECO:0000313" key="6">
    <source>
        <dbReference type="Proteomes" id="UP000290407"/>
    </source>
</evidence>
<gene>
    <name evidence="5" type="ORF">EQG79_00990</name>
</gene>
<dbReference type="InterPro" id="IPR025269">
    <property type="entry name" value="SAM-like_dom"/>
</dbReference>
<dbReference type="RefSeq" id="WP_129599132.1">
    <property type="nucleotide sequence ID" value="NZ_SBLB01000001.1"/>
</dbReference>
<evidence type="ECO:0000256" key="2">
    <source>
        <dbReference type="ARBA" id="ARBA00023125"/>
    </source>
</evidence>
<dbReference type="InterPro" id="IPR002104">
    <property type="entry name" value="Integrase_catalytic"/>
</dbReference>
<accession>A0A4Q2USB4</accession>
<reference evidence="5 6" key="1">
    <citation type="submission" date="2019-01" db="EMBL/GenBank/DDBJ databases">
        <title>Spirosoma flava sp. nov., a propanil-degrading bacterium isolated from herbicide-contaminated soil.</title>
        <authorList>
            <person name="Zhang L."/>
            <person name="Jiang J.-D."/>
        </authorList>
    </citation>
    <scope>NUCLEOTIDE SEQUENCE [LARGE SCALE GENOMIC DNA]</scope>
    <source>
        <strain evidence="5 6">TY50</strain>
    </source>
</reference>
<dbReference type="EMBL" id="SBLB01000001">
    <property type="protein sequence ID" value="RYC70761.1"/>
    <property type="molecule type" value="Genomic_DNA"/>
</dbReference>
<keyword evidence="3" id="KW-0233">DNA recombination</keyword>
<dbReference type="InterPro" id="IPR050090">
    <property type="entry name" value="Tyrosine_recombinase_XerCD"/>
</dbReference>
<protein>
    <recommendedName>
        <fullName evidence="4">Tyr recombinase domain-containing protein</fullName>
    </recommendedName>
</protein>
<keyword evidence="2" id="KW-0238">DNA-binding</keyword>
<dbReference type="GO" id="GO:0006310">
    <property type="term" value="P:DNA recombination"/>
    <property type="evidence" value="ECO:0007669"/>
    <property type="project" value="UniProtKB-KW"/>
</dbReference>
<sequence length="408" mass="46570">MYEIKLFLDQSKINKKGLAPLSLTSQFKGRTVKISAGISIAPAHFNVDHQSLHPKTPNVVLMRDRIQELTKQFTSALAYFDKLGMVPTNTEITNRIQQQVEPEQAAVKTKRDERIVPFFAEFKRISAKRRKPSYLRTFNQVEGHLKNFSTSLTWAMLTEKKLDEYTDFLVDNELSNATIHNHIKNLKVVAGEARKQGFVVPDAIDNYTYKGERTRPISLTKAELDALIQTKPAIGSGMWKAYVRWLFRCYTSLRISECDGLSAKNFHKEGGEWVVRYTSAKTGKENILPISTPCVDILESCGWRIPAMSRQGESDYMKELCRQAGINTPIVKVRHSGINRVEETIEKWKVVSSHTARRTFGKRFIEEGGSLFDLQIIYQHDSIKTTADYIDMTITDLLKNSKGIMNRI</sequence>
<evidence type="ECO:0000256" key="1">
    <source>
        <dbReference type="ARBA" id="ARBA00008857"/>
    </source>
</evidence>
<feature type="domain" description="Tyr recombinase" evidence="4">
    <location>
        <begin position="214"/>
        <end position="403"/>
    </location>
</feature>
<comment type="caution">
    <text evidence="5">The sequence shown here is derived from an EMBL/GenBank/DDBJ whole genome shotgun (WGS) entry which is preliminary data.</text>
</comment>
<keyword evidence="6" id="KW-1185">Reference proteome</keyword>
<evidence type="ECO:0000256" key="3">
    <source>
        <dbReference type="ARBA" id="ARBA00023172"/>
    </source>
</evidence>
<organism evidence="5 6">
    <name type="scientific">Spirosoma sordidisoli</name>
    <dbReference type="NCBI Taxonomy" id="2502893"/>
    <lineage>
        <taxon>Bacteria</taxon>
        <taxon>Pseudomonadati</taxon>
        <taxon>Bacteroidota</taxon>
        <taxon>Cytophagia</taxon>
        <taxon>Cytophagales</taxon>
        <taxon>Cytophagaceae</taxon>
        <taxon>Spirosoma</taxon>
    </lineage>
</organism>
<dbReference type="PANTHER" id="PTHR30349:SF41">
    <property type="entry name" value="INTEGRASE_RECOMBINASE PROTEIN MJ0367-RELATED"/>
    <property type="match status" value="1"/>
</dbReference>
<dbReference type="Gene3D" id="1.10.443.10">
    <property type="entry name" value="Intergrase catalytic core"/>
    <property type="match status" value="1"/>
</dbReference>
<comment type="similarity">
    <text evidence="1">Belongs to the 'phage' integrase family.</text>
</comment>
<dbReference type="InterPro" id="IPR011010">
    <property type="entry name" value="DNA_brk_join_enz"/>
</dbReference>